<dbReference type="EMBL" id="JZWI01000048">
    <property type="protein sequence ID" value="KLN52630.1"/>
    <property type="molecule type" value="Genomic_DNA"/>
</dbReference>
<gene>
    <name evidence="2" type="ORF">VPARA_62540</name>
</gene>
<dbReference type="PATRIC" id="fig|34073.19.peg.6433"/>
<dbReference type="Proteomes" id="UP000035170">
    <property type="component" value="Unassembled WGS sequence"/>
</dbReference>
<dbReference type="Pfam" id="PF07696">
    <property type="entry name" value="7TMR-DISMED2"/>
    <property type="match status" value="1"/>
</dbReference>
<organism evidence="2 3">
    <name type="scientific">Variovorax paradoxus</name>
    <dbReference type="NCBI Taxonomy" id="34073"/>
    <lineage>
        <taxon>Bacteria</taxon>
        <taxon>Pseudomonadati</taxon>
        <taxon>Pseudomonadota</taxon>
        <taxon>Betaproteobacteria</taxon>
        <taxon>Burkholderiales</taxon>
        <taxon>Comamonadaceae</taxon>
        <taxon>Variovorax</taxon>
    </lineage>
</organism>
<name>A0A0H2M6D9_VARPD</name>
<proteinExistence type="predicted"/>
<accession>A0A0H2M6D9</accession>
<evidence type="ECO:0000259" key="1">
    <source>
        <dbReference type="Pfam" id="PF07696"/>
    </source>
</evidence>
<sequence>MRGFSTAAVWLRLLLVNDAQEVRTARLGLNVTWLQHVDFHSLRTRDGQPAWDATQAGVSDPMDVTHRYDRIPQLQIDLQPGSPYRCYCV</sequence>
<evidence type="ECO:0000313" key="3">
    <source>
        <dbReference type="Proteomes" id="UP000035170"/>
    </source>
</evidence>
<reference evidence="2 3" key="1">
    <citation type="submission" date="2015-03" db="EMBL/GenBank/DDBJ databases">
        <title>Genome sequence of Variovorax paradoxus TBEA6.</title>
        <authorList>
            <person name="Poehlein A."/>
            <person name="Schuldes J."/>
            <person name="Wuebbeler J.H."/>
            <person name="Hiessl S."/>
            <person name="Steinbuechel A."/>
            <person name="Daniel R."/>
        </authorList>
    </citation>
    <scope>NUCLEOTIDE SEQUENCE [LARGE SCALE GENOMIC DNA]</scope>
    <source>
        <strain evidence="2 3">TBEA6</strain>
    </source>
</reference>
<dbReference type="RefSeq" id="WP_196305771.1">
    <property type="nucleotide sequence ID" value="NZ_JZWI01000048.1"/>
</dbReference>
<dbReference type="InterPro" id="IPR011622">
    <property type="entry name" value="7TMR_DISM_rcpt_extracell_dom2"/>
</dbReference>
<dbReference type="Gene3D" id="2.60.40.2380">
    <property type="match status" value="1"/>
</dbReference>
<keyword evidence="3" id="KW-1185">Reference proteome</keyword>
<comment type="caution">
    <text evidence="2">The sequence shown here is derived from an EMBL/GenBank/DDBJ whole genome shotgun (WGS) entry which is preliminary data.</text>
</comment>
<dbReference type="AlphaFoldDB" id="A0A0H2M6D9"/>
<evidence type="ECO:0000313" key="2">
    <source>
        <dbReference type="EMBL" id="KLN52630.1"/>
    </source>
</evidence>
<protein>
    <submittedName>
        <fullName evidence="2">7TMR-DISM extracellular 2</fullName>
    </submittedName>
</protein>
<feature type="domain" description="7TM-DISM receptor extracellular" evidence="1">
    <location>
        <begin position="3"/>
        <end position="87"/>
    </location>
</feature>